<sequence length="264" mass="27367">MTARLSRRRGAVLVTGLVVLRMVWDAAGGACPKMSVAACIGVSAALVALVCGIGFGARAVWLGVSTARAVTDLPRQQCDPALVAAARSAGLSRVDCVVAAAPSAFTAGLVRPRVSVTSAAVTALDPQELQAVLVHESAHVRRRDPLRRVLIKAATDVVFFVPALRWWGERQRESSELAADRSAIERVGRKAVAGALLATATGGAPSLTAAFDAPVAARTAQLLDDPIPARPVPLRLVLLSFVGAVTAVSLLMCIGQTALTVLSR</sequence>
<gene>
    <name evidence="3" type="ORF">FNH05_05515</name>
</gene>
<proteinExistence type="predicted"/>
<feature type="domain" description="Peptidase M56" evidence="2">
    <location>
        <begin position="33"/>
        <end position="205"/>
    </location>
</feature>
<evidence type="ECO:0000313" key="3">
    <source>
        <dbReference type="EMBL" id="TVT59335.1"/>
    </source>
</evidence>
<dbReference type="OrthoDB" id="3612718at2"/>
<keyword evidence="1" id="KW-0472">Membrane</keyword>
<keyword evidence="1" id="KW-0812">Transmembrane</keyword>
<keyword evidence="4" id="KW-1185">Reference proteome</keyword>
<dbReference type="CDD" id="cd07326">
    <property type="entry name" value="M56_BlaR1_MecR1_like"/>
    <property type="match status" value="1"/>
</dbReference>
<dbReference type="EMBL" id="VJWX01000031">
    <property type="protein sequence ID" value="TVT59335.1"/>
    <property type="molecule type" value="Genomic_DNA"/>
</dbReference>
<feature type="transmembrane region" description="Helical" evidence="1">
    <location>
        <begin position="35"/>
        <end position="61"/>
    </location>
</feature>
<dbReference type="AlphaFoldDB" id="A0A558DE75"/>
<feature type="transmembrane region" description="Helical" evidence="1">
    <location>
        <begin position="236"/>
        <end position="262"/>
    </location>
</feature>
<keyword evidence="1" id="KW-1133">Transmembrane helix</keyword>
<comment type="caution">
    <text evidence="3">The sequence shown here is derived from an EMBL/GenBank/DDBJ whole genome shotgun (WGS) entry which is preliminary data.</text>
</comment>
<protein>
    <submittedName>
        <fullName evidence="3">M56 family metallopeptidase</fullName>
    </submittedName>
</protein>
<reference evidence="3 4" key="1">
    <citation type="submission" date="2019-07" db="EMBL/GenBank/DDBJ databases">
        <authorList>
            <person name="Duangmal K."/>
            <person name="Teo W.F.A."/>
        </authorList>
    </citation>
    <scope>NUCLEOTIDE SEQUENCE [LARGE SCALE GENOMIC DNA]</scope>
    <source>
        <strain evidence="3 4">TBRC 6029</strain>
    </source>
</reference>
<dbReference type="Proteomes" id="UP000320011">
    <property type="component" value="Unassembled WGS sequence"/>
</dbReference>
<organism evidence="3 4">
    <name type="scientific">Amycolatopsis rhizosphaerae</name>
    <dbReference type="NCBI Taxonomy" id="2053003"/>
    <lineage>
        <taxon>Bacteria</taxon>
        <taxon>Bacillati</taxon>
        <taxon>Actinomycetota</taxon>
        <taxon>Actinomycetes</taxon>
        <taxon>Pseudonocardiales</taxon>
        <taxon>Pseudonocardiaceae</taxon>
        <taxon>Amycolatopsis</taxon>
    </lineage>
</organism>
<dbReference type="Pfam" id="PF05569">
    <property type="entry name" value="Peptidase_M56"/>
    <property type="match status" value="1"/>
</dbReference>
<evidence type="ECO:0000256" key="1">
    <source>
        <dbReference type="SAM" id="Phobius"/>
    </source>
</evidence>
<evidence type="ECO:0000313" key="4">
    <source>
        <dbReference type="Proteomes" id="UP000320011"/>
    </source>
</evidence>
<accession>A0A558DE75</accession>
<reference evidence="3 4" key="2">
    <citation type="submission" date="2019-08" db="EMBL/GenBank/DDBJ databases">
        <title>Amycolatopsis acidicola sp. nov., isolated from peat swamp forest soil.</title>
        <authorList>
            <person name="Srisuk N."/>
        </authorList>
    </citation>
    <scope>NUCLEOTIDE SEQUENCE [LARGE SCALE GENOMIC DNA]</scope>
    <source>
        <strain evidence="3 4">TBRC 6029</strain>
    </source>
</reference>
<dbReference type="PANTHER" id="PTHR34978:SF3">
    <property type="entry name" value="SLR0241 PROTEIN"/>
    <property type="match status" value="1"/>
</dbReference>
<dbReference type="InterPro" id="IPR052173">
    <property type="entry name" value="Beta-lactam_resp_regulator"/>
</dbReference>
<dbReference type="Gene3D" id="3.30.2010.10">
    <property type="entry name" value="Metalloproteases ('zincins'), catalytic domain"/>
    <property type="match status" value="1"/>
</dbReference>
<evidence type="ECO:0000259" key="2">
    <source>
        <dbReference type="Pfam" id="PF05569"/>
    </source>
</evidence>
<name>A0A558DE75_9PSEU</name>
<dbReference type="RefSeq" id="WP_144586175.1">
    <property type="nucleotide sequence ID" value="NZ_VJWX01000031.1"/>
</dbReference>
<dbReference type="InterPro" id="IPR008756">
    <property type="entry name" value="Peptidase_M56"/>
</dbReference>
<dbReference type="PANTHER" id="PTHR34978">
    <property type="entry name" value="POSSIBLE SENSOR-TRANSDUCER PROTEIN BLAR"/>
    <property type="match status" value="1"/>
</dbReference>